<keyword evidence="1" id="KW-0489">Methyltransferase</keyword>
<dbReference type="STRING" id="6265.A0A0B2VRN8"/>
<keyword evidence="7" id="KW-1185">Reference proteome</keyword>
<dbReference type="Proteomes" id="UP000031036">
    <property type="component" value="Unassembled WGS sequence"/>
</dbReference>
<name>A0A0B2VRN8_TOXCA</name>
<dbReference type="OrthoDB" id="66144at2759"/>
<sequence>MINVRNGSIWWVDFMLVIGVRCWCRANVIDYSSCGRGCWLRERTIGCAQSKIRRGVVRMGLSGGLILAGSIGAGAVAITLASVPFVAPGLRRVCLPYVPATGRQLRHVADALSKCDHSKMTPLVDLGSGDGRVVSNY</sequence>
<evidence type="ECO:0000313" key="6">
    <source>
        <dbReference type="EMBL" id="KHN83680.1"/>
    </source>
</evidence>
<gene>
    <name evidence="6" type="primary">fam173b</name>
    <name evidence="6" type="ORF">Tcan_04912</name>
</gene>
<evidence type="ECO:0000256" key="2">
    <source>
        <dbReference type="ARBA" id="ARBA00022679"/>
    </source>
</evidence>
<dbReference type="GO" id="GO:1905706">
    <property type="term" value="P:regulation of mitochondrial ATP synthesis coupled proton transport"/>
    <property type="evidence" value="ECO:0007669"/>
    <property type="project" value="TreeGrafter"/>
</dbReference>
<evidence type="ECO:0000313" key="7">
    <source>
        <dbReference type="Proteomes" id="UP000031036"/>
    </source>
</evidence>
<protein>
    <submittedName>
        <fullName evidence="6">Putative rotein</fullName>
    </submittedName>
</protein>
<dbReference type="AlphaFoldDB" id="A0A0B2VRN8"/>
<keyword evidence="4" id="KW-1133">Transmembrane helix</keyword>
<reference evidence="6 7" key="1">
    <citation type="submission" date="2014-11" db="EMBL/GenBank/DDBJ databases">
        <title>Genetic blueprint of the zoonotic pathogen Toxocara canis.</title>
        <authorList>
            <person name="Zhu X.-Q."/>
            <person name="Korhonen P.K."/>
            <person name="Cai H."/>
            <person name="Young N.D."/>
            <person name="Nejsum P."/>
            <person name="von Samson-Himmelstjerna G."/>
            <person name="Boag P.R."/>
            <person name="Tan P."/>
            <person name="Li Q."/>
            <person name="Min J."/>
            <person name="Yang Y."/>
            <person name="Wang X."/>
            <person name="Fang X."/>
            <person name="Hall R.S."/>
            <person name="Hofmann A."/>
            <person name="Sternberg P.W."/>
            <person name="Jex A.R."/>
            <person name="Gasser R.B."/>
        </authorList>
    </citation>
    <scope>NUCLEOTIDE SEQUENCE [LARGE SCALE GENOMIC DNA]</scope>
    <source>
        <strain evidence="6">PN_DK_2014</strain>
    </source>
</reference>
<evidence type="ECO:0000256" key="1">
    <source>
        <dbReference type="ARBA" id="ARBA00022603"/>
    </source>
</evidence>
<feature type="transmembrane region" description="Helical" evidence="4">
    <location>
        <begin position="61"/>
        <end position="87"/>
    </location>
</feature>
<feature type="chain" id="PRO_5002080306" evidence="5">
    <location>
        <begin position="23"/>
        <end position="137"/>
    </location>
</feature>
<keyword evidence="3" id="KW-0949">S-adenosyl-L-methionine</keyword>
<comment type="caution">
    <text evidence="6">The sequence shown here is derived from an EMBL/GenBank/DDBJ whole genome shotgun (WGS) entry which is preliminary data.</text>
</comment>
<dbReference type="PANTHER" id="PTHR13610:SF9">
    <property type="entry name" value="FI06469P"/>
    <property type="match status" value="1"/>
</dbReference>
<evidence type="ECO:0000256" key="5">
    <source>
        <dbReference type="SAM" id="SignalP"/>
    </source>
</evidence>
<dbReference type="EMBL" id="JPKZ01001148">
    <property type="protein sequence ID" value="KHN83680.1"/>
    <property type="molecule type" value="Genomic_DNA"/>
</dbReference>
<keyword evidence="4" id="KW-0472">Membrane</keyword>
<dbReference type="InterPro" id="IPR026170">
    <property type="entry name" value="FAM173A/B"/>
</dbReference>
<keyword evidence="2" id="KW-0808">Transferase</keyword>
<proteinExistence type="predicted"/>
<organism evidence="6 7">
    <name type="scientific">Toxocara canis</name>
    <name type="common">Canine roundworm</name>
    <dbReference type="NCBI Taxonomy" id="6265"/>
    <lineage>
        <taxon>Eukaryota</taxon>
        <taxon>Metazoa</taxon>
        <taxon>Ecdysozoa</taxon>
        <taxon>Nematoda</taxon>
        <taxon>Chromadorea</taxon>
        <taxon>Rhabditida</taxon>
        <taxon>Spirurina</taxon>
        <taxon>Ascaridomorpha</taxon>
        <taxon>Ascaridoidea</taxon>
        <taxon>Toxocaridae</taxon>
        <taxon>Toxocara</taxon>
    </lineage>
</organism>
<evidence type="ECO:0000256" key="3">
    <source>
        <dbReference type="ARBA" id="ARBA00022691"/>
    </source>
</evidence>
<keyword evidence="5" id="KW-0732">Signal</keyword>
<accession>A0A0B2VRN8</accession>
<feature type="signal peptide" evidence="5">
    <location>
        <begin position="1"/>
        <end position="22"/>
    </location>
</feature>
<dbReference type="GO" id="GO:0016279">
    <property type="term" value="F:protein-lysine N-methyltransferase activity"/>
    <property type="evidence" value="ECO:0007669"/>
    <property type="project" value="InterPro"/>
</dbReference>
<keyword evidence="4" id="KW-0812">Transmembrane</keyword>
<dbReference type="PANTHER" id="PTHR13610">
    <property type="entry name" value="METHYLTRANSFERASE DOMAIN-CONTAINING PROTEIN"/>
    <property type="match status" value="1"/>
</dbReference>
<dbReference type="GO" id="GO:0005739">
    <property type="term" value="C:mitochondrion"/>
    <property type="evidence" value="ECO:0007669"/>
    <property type="project" value="TreeGrafter"/>
</dbReference>
<evidence type="ECO:0000256" key="4">
    <source>
        <dbReference type="SAM" id="Phobius"/>
    </source>
</evidence>
<dbReference type="GO" id="GO:0032259">
    <property type="term" value="P:methylation"/>
    <property type="evidence" value="ECO:0007669"/>
    <property type="project" value="UniProtKB-KW"/>
</dbReference>